<comment type="caution">
    <text evidence="1">The sequence shown here is derived from an EMBL/GenBank/DDBJ whole genome shotgun (WGS) entry which is preliminary data.</text>
</comment>
<proteinExistence type="predicted"/>
<evidence type="ECO:0000313" key="1">
    <source>
        <dbReference type="EMBL" id="GAH33103.1"/>
    </source>
</evidence>
<reference evidence="1" key="1">
    <citation type="journal article" date="2014" name="Front. Microbiol.">
        <title>High frequency of phylogenetically diverse reductive dehalogenase-homologous genes in deep subseafloor sedimentary metagenomes.</title>
        <authorList>
            <person name="Kawai M."/>
            <person name="Futagami T."/>
            <person name="Toyoda A."/>
            <person name="Takaki Y."/>
            <person name="Nishi S."/>
            <person name="Hori S."/>
            <person name="Arai W."/>
            <person name="Tsubouchi T."/>
            <person name="Morono Y."/>
            <person name="Uchiyama I."/>
            <person name="Ito T."/>
            <person name="Fujiyama A."/>
            <person name="Inagaki F."/>
            <person name="Takami H."/>
        </authorList>
    </citation>
    <scope>NUCLEOTIDE SEQUENCE</scope>
    <source>
        <strain evidence="1">Expedition CK06-06</strain>
    </source>
</reference>
<name>X1GJC9_9ZZZZ</name>
<organism evidence="1">
    <name type="scientific">marine sediment metagenome</name>
    <dbReference type="NCBI Taxonomy" id="412755"/>
    <lineage>
        <taxon>unclassified sequences</taxon>
        <taxon>metagenomes</taxon>
        <taxon>ecological metagenomes</taxon>
    </lineage>
</organism>
<dbReference type="AlphaFoldDB" id="X1GJC9"/>
<protein>
    <submittedName>
        <fullName evidence="1">Uncharacterized protein</fullName>
    </submittedName>
</protein>
<dbReference type="EMBL" id="BARU01010447">
    <property type="protein sequence ID" value="GAH33103.1"/>
    <property type="molecule type" value="Genomic_DNA"/>
</dbReference>
<gene>
    <name evidence="1" type="ORF">S03H2_19919</name>
</gene>
<accession>X1GJC9</accession>
<sequence>MVEEEQQKIKQVTLKNEDLNLSPEYIRESYTTNFFRRTFALLQGWTGDRAKFLRCTVGGVLKTAPVATGLEEYKSATSTLADNDFHEIIRDDVTGYSRWDFLIETHDVIVSLRNPTNTDWSDEIALTTGWHSIDLVSNGVQIKNRVAASNAKYQIVGYR</sequence>